<evidence type="ECO:0000256" key="1">
    <source>
        <dbReference type="ARBA" id="ARBA00023015"/>
    </source>
</evidence>
<dbReference type="InterPro" id="IPR005471">
    <property type="entry name" value="Tscrpt_reg_IclR_N"/>
</dbReference>
<dbReference type="InterPro" id="IPR029016">
    <property type="entry name" value="GAF-like_dom_sf"/>
</dbReference>
<dbReference type="GO" id="GO:0003677">
    <property type="term" value="F:DNA binding"/>
    <property type="evidence" value="ECO:0007669"/>
    <property type="project" value="InterPro"/>
</dbReference>
<dbReference type="EMBL" id="JAAXOO010000011">
    <property type="protein sequence ID" value="NKY37870.1"/>
    <property type="molecule type" value="Genomic_DNA"/>
</dbReference>
<organism evidence="4 5">
    <name type="scientific">Nocardia speluncae</name>
    <dbReference type="NCBI Taxonomy" id="419477"/>
    <lineage>
        <taxon>Bacteria</taxon>
        <taxon>Bacillati</taxon>
        <taxon>Actinomycetota</taxon>
        <taxon>Actinomycetes</taxon>
        <taxon>Mycobacteriales</taxon>
        <taxon>Nocardiaceae</taxon>
        <taxon>Nocardia</taxon>
    </lineage>
</organism>
<dbReference type="Gene3D" id="1.10.10.10">
    <property type="entry name" value="Winged helix-like DNA-binding domain superfamily/Winged helix DNA-binding domain"/>
    <property type="match status" value="1"/>
</dbReference>
<dbReference type="PANTHER" id="PTHR30136:SF35">
    <property type="entry name" value="HTH-TYPE TRANSCRIPTIONAL REGULATOR RV1719"/>
    <property type="match status" value="1"/>
</dbReference>
<evidence type="ECO:0000313" key="5">
    <source>
        <dbReference type="Proteomes" id="UP000565715"/>
    </source>
</evidence>
<dbReference type="Pfam" id="PF09339">
    <property type="entry name" value="HTH_IclR"/>
    <property type="match status" value="1"/>
</dbReference>
<protein>
    <submittedName>
        <fullName evidence="4">Helix-turn-helix domain-containing protein</fullName>
    </submittedName>
</protein>
<dbReference type="AlphaFoldDB" id="A0A846XSQ0"/>
<dbReference type="GO" id="GO:0003700">
    <property type="term" value="F:DNA-binding transcription factor activity"/>
    <property type="evidence" value="ECO:0007669"/>
    <property type="project" value="TreeGrafter"/>
</dbReference>
<name>A0A846XSQ0_9NOCA</name>
<evidence type="ECO:0000259" key="3">
    <source>
        <dbReference type="Pfam" id="PF09339"/>
    </source>
</evidence>
<evidence type="ECO:0000256" key="2">
    <source>
        <dbReference type="ARBA" id="ARBA00023163"/>
    </source>
</evidence>
<keyword evidence="2" id="KW-0804">Transcription</keyword>
<dbReference type="InterPro" id="IPR036390">
    <property type="entry name" value="WH_DNA-bd_sf"/>
</dbReference>
<keyword evidence="1" id="KW-0805">Transcription regulation</keyword>
<dbReference type="SUPFAM" id="SSF46785">
    <property type="entry name" value="Winged helix' DNA-binding domain"/>
    <property type="match status" value="1"/>
</dbReference>
<dbReference type="RefSeq" id="WP_068050088.1">
    <property type="nucleotide sequence ID" value="NZ_JAAXOO010000011.1"/>
</dbReference>
<dbReference type="Gene3D" id="3.30.450.40">
    <property type="match status" value="1"/>
</dbReference>
<proteinExistence type="predicted"/>
<dbReference type="GO" id="GO:0045892">
    <property type="term" value="P:negative regulation of DNA-templated transcription"/>
    <property type="evidence" value="ECO:0007669"/>
    <property type="project" value="TreeGrafter"/>
</dbReference>
<dbReference type="InterPro" id="IPR036388">
    <property type="entry name" value="WH-like_DNA-bd_sf"/>
</dbReference>
<evidence type="ECO:0000313" key="4">
    <source>
        <dbReference type="EMBL" id="NKY37870.1"/>
    </source>
</evidence>
<keyword evidence="5" id="KW-1185">Reference proteome</keyword>
<accession>A0A846XSQ0</accession>
<dbReference type="PANTHER" id="PTHR30136">
    <property type="entry name" value="HELIX-TURN-HELIX TRANSCRIPTIONAL REGULATOR, ICLR FAMILY"/>
    <property type="match status" value="1"/>
</dbReference>
<dbReference type="SUPFAM" id="SSF55781">
    <property type="entry name" value="GAF domain-like"/>
    <property type="match status" value="1"/>
</dbReference>
<dbReference type="Proteomes" id="UP000565715">
    <property type="component" value="Unassembled WGS sequence"/>
</dbReference>
<comment type="caution">
    <text evidence="4">The sequence shown here is derived from an EMBL/GenBank/DDBJ whole genome shotgun (WGS) entry which is preliminary data.</text>
</comment>
<sequence>MAASGSPPTRRVVAVVELLAESPRALTVSEIVDRLSLARATVTAVLTELCAAQWVTRDASLAYRPGAALSRLAGREAVAAGGAVGAELAALAEAAGCGATLSRIAGDRLTIVAKHYAGETIVPGMSVGQSIPLAYPAGAAVMPWRPAAERERWLRAAAGREGARDLLYFVTTHGFAMFRPKDDDAGLVDVLTELFGALGAELLQPALRAKLLRQLSRLTSRAYTTADIAAPRPLPVSYVSAPVFHGDEVPYEVQFGPLRAEVGPADRQRYAQLIKVGAQAISVALEAREQPEPGA</sequence>
<reference evidence="4 5" key="1">
    <citation type="submission" date="2020-04" db="EMBL/GenBank/DDBJ databases">
        <title>MicrobeNet Type strains.</title>
        <authorList>
            <person name="Nicholson A.C."/>
        </authorList>
    </citation>
    <scope>NUCLEOTIDE SEQUENCE [LARGE SCALE GENOMIC DNA]</scope>
    <source>
        <strain evidence="4 5">DSM 45078</strain>
    </source>
</reference>
<dbReference type="InterPro" id="IPR050707">
    <property type="entry name" value="HTH_MetabolicPath_Reg"/>
</dbReference>
<feature type="domain" description="HTH iclR-type" evidence="3">
    <location>
        <begin position="10"/>
        <end position="58"/>
    </location>
</feature>
<gene>
    <name evidence="4" type="ORF">HGA13_33105</name>
</gene>